<comment type="subcellular location">
    <subcellularLocation>
        <location evidence="1">Periplasm</location>
    </subcellularLocation>
</comment>
<evidence type="ECO:0000256" key="4">
    <source>
        <dbReference type="ARBA" id="ARBA00022764"/>
    </source>
</evidence>
<dbReference type="InterPro" id="IPR058792">
    <property type="entry name" value="Beta-barrel_RND_2"/>
</dbReference>
<sequence>MKKKLISAVAVLLVLTAGIFIYHRYAVSETPEQLILYGNVDTRQVTLGFRVSGRILEILVDEGDRIKTGEVIARLDSAPYRSELELARAKLAEAEAELTKRRNGNRPEEIARARAAVKGFTAALRNANAQHKRNEELVKTQAVADKEYDETLARRDQTAAELEFAQAQLQLLERGYRIEEIRAAEAQLAAAQAAVSARELDLKDCTLTAPEAGVVQTRIKEPGAIVAAGTGVITETLDTPVWIRAYVPEPLLGRIRPGMEVEIYIDSQPDRPAGTGRIGFISPVAEFTPKSVETATLRTDLVYRIRIVAENGAGNLLQGMPVTVKIVPAEQ</sequence>
<evidence type="ECO:0000256" key="3">
    <source>
        <dbReference type="ARBA" id="ARBA00022729"/>
    </source>
</evidence>
<dbReference type="OrthoDB" id="9813967at2"/>
<dbReference type="RefSeq" id="WP_116884444.1">
    <property type="nucleotide sequence ID" value="NZ_CABMMC010000035.1"/>
</dbReference>
<feature type="coiled-coil region" evidence="6">
    <location>
        <begin position="148"/>
        <end position="175"/>
    </location>
</feature>
<evidence type="ECO:0000259" key="8">
    <source>
        <dbReference type="Pfam" id="PF25954"/>
    </source>
</evidence>
<gene>
    <name evidence="9" type="ORF">C8D82_11823</name>
</gene>
<evidence type="ECO:0000313" key="9">
    <source>
        <dbReference type="EMBL" id="PVY40024.1"/>
    </source>
</evidence>
<evidence type="ECO:0000256" key="6">
    <source>
        <dbReference type="SAM" id="Coils"/>
    </source>
</evidence>
<proteinExistence type="inferred from homology"/>
<feature type="domain" description="YbhG-like alpha-helical hairpin" evidence="7">
    <location>
        <begin position="75"/>
        <end position="204"/>
    </location>
</feature>
<name>A0A2U1AUC4_9BACT</name>
<comment type="similarity">
    <text evidence="2">Belongs to the UPF0194 family.</text>
</comment>
<evidence type="ECO:0000256" key="1">
    <source>
        <dbReference type="ARBA" id="ARBA00004418"/>
    </source>
</evidence>
<comment type="caution">
    <text evidence="9">The sequence shown here is derived from an EMBL/GenBank/DDBJ whole genome shotgun (WGS) entry which is preliminary data.</text>
</comment>
<dbReference type="GO" id="GO:0042597">
    <property type="term" value="C:periplasmic space"/>
    <property type="evidence" value="ECO:0007669"/>
    <property type="project" value="UniProtKB-SubCell"/>
</dbReference>
<dbReference type="Gene3D" id="1.10.287.470">
    <property type="entry name" value="Helix hairpin bin"/>
    <property type="match status" value="2"/>
</dbReference>
<dbReference type="SUPFAM" id="SSF111369">
    <property type="entry name" value="HlyD-like secretion proteins"/>
    <property type="match status" value="3"/>
</dbReference>
<evidence type="ECO:0000259" key="7">
    <source>
        <dbReference type="Pfam" id="PF25881"/>
    </source>
</evidence>
<accession>A0A2U1AUC4</accession>
<keyword evidence="3" id="KW-0732">Signal</keyword>
<dbReference type="GeneID" id="78295738"/>
<evidence type="ECO:0000256" key="2">
    <source>
        <dbReference type="ARBA" id="ARBA00010602"/>
    </source>
</evidence>
<reference evidence="9 10" key="1">
    <citation type="submission" date="2018-04" db="EMBL/GenBank/DDBJ databases">
        <title>Genomic Encyclopedia of Type Strains, Phase IV (KMG-IV): sequencing the most valuable type-strain genomes for metagenomic binning, comparative biology and taxonomic classification.</title>
        <authorList>
            <person name="Goeker M."/>
        </authorList>
    </citation>
    <scope>NUCLEOTIDE SEQUENCE [LARGE SCALE GENOMIC DNA]</scope>
    <source>
        <strain evidence="9 10">DSM 14823</strain>
    </source>
</reference>
<dbReference type="Proteomes" id="UP000245959">
    <property type="component" value="Unassembled WGS sequence"/>
</dbReference>
<dbReference type="Pfam" id="PF25954">
    <property type="entry name" value="Beta-barrel_RND_2"/>
    <property type="match status" value="1"/>
</dbReference>
<dbReference type="PANTHER" id="PTHR32347:SF29">
    <property type="entry name" value="UPF0194 MEMBRANE PROTEIN YBHG"/>
    <property type="match status" value="1"/>
</dbReference>
<feature type="domain" description="CusB-like beta-barrel" evidence="8">
    <location>
        <begin position="240"/>
        <end position="327"/>
    </location>
</feature>
<dbReference type="Gene3D" id="2.40.50.100">
    <property type="match status" value="1"/>
</dbReference>
<evidence type="ECO:0000313" key="10">
    <source>
        <dbReference type="Proteomes" id="UP000245959"/>
    </source>
</evidence>
<dbReference type="InterPro" id="IPR050465">
    <property type="entry name" value="UPF0194_transport"/>
</dbReference>
<dbReference type="Gene3D" id="2.40.30.170">
    <property type="match status" value="1"/>
</dbReference>
<dbReference type="AlphaFoldDB" id="A0A2U1AUC4"/>
<dbReference type="Pfam" id="PF25881">
    <property type="entry name" value="HH_YBHG"/>
    <property type="match status" value="1"/>
</dbReference>
<keyword evidence="5 6" id="KW-0175">Coiled coil</keyword>
<dbReference type="InterPro" id="IPR059052">
    <property type="entry name" value="HH_YbhG-like"/>
</dbReference>
<organism evidence="9 10">
    <name type="scientific">Victivallis vadensis</name>
    <dbReference type="NCBI Taxonomy" id="172901"/>
    <lineage>
        <taxon>Bacteria</taxon>
        <taxon>Pseudomonadati</taxon>
        <taxon>Lentisphaerota</taxon>
        <taxon>Lentisphaeria</taxon>
        <taxon>Victivallales</taxon>
        <taxon>Victivallaceae</taxon>
        <taxon>Victivallis</taxon>
    </lineage>
</organism>
<protein>
    <submittedName>
        <fullName evidence="9">HlyD family secretion protein</fullName>
    </submittedName>
</protein>
<evidence type="ECO:0000256" key="5">
    <source>
        <dbReference type="ARBA" id="ARBA00023054"/>
    </source>
</evidence>
<dbReference type="EMBL" id="QEKH01000018">
    <property type="protein sequence ID" value="PVY40024.1"/>
    <property type="molecule type" value="Genomic_DNA"/>
</dbReference>
<dbReference type="PANTHER" id="PTHR32347">
    <property type="entry name" value="EFFLUX SYSTEM COMPONENT YKNX-RELATED"/>
    <property type="match status" value="1"/>
</dbReference>
<keyword evidence="10" id="KW-1185">Reference proteome</keyword>
<keyword evidence="4" id="KW-0574">Periplasm</keyword>